<evidence type="ECO:0000313" key="1">
    <source>
        <dbReference type="EMBL" id="GIX87460.1"/>
    </source>
</evidence>
<dbReference type="AlphaFoldDB" id="A0AAV4NR60"/>
<name>A0AAV4NR60_CAEEX</name>
<gene>
    <name evidence="1" type="ORF">CEXT_704551</name>
</gene>
<dbReference type="EMBL" id="BPLR01003680">
    <property type="protein sequence ID" value="GIX87460.1"/>
    <property type="molecule type" value="Genomic_DNA"/>
</dbReference>
<evidence type="ECO:0000313" key="2">
    <source>
        <dbReference type="Proteomes" id="UP001054945"/>
    </source>
</evidence>
<dbReference type="Proteomes" id="UP001054945">
    <property type="component" value="Unassembled WGS sequence"/>
</dbReference>
<proteinExistence type="predicted"/>
<sequence>MASTGVAHKQATSNLDVSIPEVYKKVFKVHPPVHLTLGGSFKSWNKKATLISNIAEPGIKDESSPLRSSDVIQLGSRIEISSKDTTAFLTCLATVQSALQSPSGVSQKDVENAECKYLDNTIKFDLD</sequence>
<accession>A0AAV4NR60</accession>
<organism evidence="1 2">
    <name type="scientific">Caerostris extrusa</name>
    <name type="common">Bark spider</name>
    <name type="synonym">Caerostris bankana</name>
    <dbReference type="NCBI Taxonomy" id="172846"/>
    <lineage>
        <taxon>Eukaryota</taxon>
        <taxon>Metazoa</taxon>
        <taxon>Ecdysozoa</taxon>
        <taxon>Arthropoda</taxon>
        <taxon>Chelicerata</taxon>
        <taxon>Arachnida</taxon>
        <taxon>Araneae</taxon>
        <taxon>Araneomorphae</taxon>
        <taxon>Entelegynae</taxon>
        <taxon>Araneoidea</taxon>
        <taxon>Araneidae</taxon>
        <taxon>Caerostris</taxon>
    </lineage>
</organism>
<protein>
    <submittedName>
        <fullName evidence="1">Uncharacterized protein</fullName>
    </submittedName>
</protein>
<keyword evidence="2" id="KW-1185">Reference proteome</keyword>
<reference evidence="1 2" key="1">
    <citation type="submission" date="2021-06" db="EMBL/GenBank/DDBJ databases">
        <title>Caerostris extrusa draft genome.</title>
        <authorList>
            <person name="Kono N."/>
            <person name="Arakawa K."/>
        </authorList>
    </citation>
    <scope>NUCLEOTIDE SEQUENCE [LARGE SCALE GENOMIC DNA]</scope>
</reference>
<comment type="caution">
    <text evidence="1">The sequence shown here is derived from an EMBL/GenBank/DDBJ whole genome shotgun (WGS) entry which is preliminary data.</text>
</comment>